<dbReference type="HOGENOM" id="CLU_2729106_0_0_1"/>
<comment type="caution">
    <text evidence="1">The sequence shown here is derived from an EMBL/GenBank/DDBJ whole genome shotgun (WGS) entry which is preliminary data.</text>
</comment>
<evidence type="ECO:0000313" key="2">
    <source>
        <dbReference type="Proteomes" id="UP000027920"/>
    </source>
</evidence>
<sequence length="72" mass="8357">MAITRLMHSLEDESEGLRITLDIDGHWYDGKSWEIGQVILKDWWWALDLEIVSNSNRLRNLRGGSQIAAFDN</sequence>
<dbReference type="VEuPathDB" id="FungiDB:A1O9_03122"/>
<proteinExistence type="predicted"/>
<gene>
    <name evidence="1" type="ORF">A1O9_03122</name>
</gene>
<accession>A0A072Q0X6</accession>
<protein>
    <submittedName>
        <fullName evidence="1">Uncharacterized protein</fullName>
    </submittedName>
</protein>
<dbReference type="RefSeq" id="XP_013264145.1">
    <property type="nucleotide sequence ID" value="XM_013408691.1"/>
</dbReference>
<dbReference type="OrthoDB" id="2245989at2759"/>
<dbReference type="EMBL" id="AMGV01000002">
    <property type="protein sequence ID" value="KEF61555.1"/>
    <property type="molecule type" value="Genomic_DNA"/>
</dbReference>
<dbReference type="GeneID" id="25278061"/>
<evidence type="ECO:0000313" key="1">
    <source>
        <dbReference type="EMBL" id="KEF61555.1"/>
    </source>
</evidence>
<keyword evidence="2" id="KW-1185">Reference proteome</keyword>
<name>A0A072Q0X6_9EURO</name>
<dbReference type="Proteomes" id="UP000027920">
    <property type="component" value="Unassembled WGS sequence"/>
</dbReference>
<reference evidence="1 2" key="1">
    <citation type="submission" date="2013-03" db="EMBL/GenBank/DDBJ databases">
        <title>The Genome Sequence of Exophiala aquamarina CBS 119918.</title>
        <authorList>
            <consortium name="The Broad Institute Genomics Platform"/>
            <person name="Cuomo C."/>
            <person name="de Hoog S."/>
            <person name="Gorbushina A."/>
            <person name="Walker B."/>
            <person name="Young S.K."/>
            <person name="Zeng Q."/>
            <person name="Gargeya S."/>
            <person name="Fitzgerald M."/>
            <person name="Haas B."/>
            <person name="Abouelleil A."/>
            <person name="Allen A.W."/>
            <person name="Alvarado L."/>
            <person name="Arachchi H.M."/>
            <person name="Berlin A.M."/>
            <person name="Chapman S.B."/>
            <person name="Gainer-Dewar J."/>
            <person name="Goldberg J."/>
            <person name="Griggs A."/>
            <person name="Gujja S."/>
            <person name="Hansen M."/>
            <person name="Howarth C."/>
            <person name="Imamovic A."/>
            <person name="Ireland A."/>
            <person name="Larimer J."/>
            <person name="McCowan C."/>
            <person name="Murphy C."/>
            <person name="Pearson M."/>
            <person name="Poon T.W."/>
            <person name="Priest M."/>
            <person name="Roberts A."/>
            <person name="Saif S."/>
            <person name="Shea T."/>
            <person name="Sisk P."/>
            <person name="Sykes S."/>
            <person name="Wortman J."/>
            <person name="Nusbaum C."/>
            <person name="Birren B."/>
        </authorList>
    </citation>
    <scope>NUCLEOTIDE SEQUENCE [LARGE SCALE GENOMIC DNA]</scope>
    <source>
        <strain evidence="1 2">CBS 119918</strain>
    </source>
</reference>
<dbReference type="AlphaFoldDB" id="A0A072Q0X6"/>
<dbReference type="STRING" id="1182545.A0A072Q0X6"/>
<feature type="non-terminal residue" evidence="1">
    <location>
        <position position="72"/>
    </location>
</feature>
<organism evidence="1 2">
    <name type="scientific">Exophiala aquamarina CBS 119918</name>
    <dbReference type="NCBI Taxonomy" id="1182545"/>
    <lineage>
        <taxon>Eukaryota</taxon>
        <taxon>Fungi</taxon>
        <taxon>Dikarya</taxon>
        <taxon>Ascomycota</taxon>
        <taxon>Pezizomycotina</taxon>
        <taxon>Eurotiomycetes</taxon>
        <taxon>Chaetothyriomycetidae</taxon>
        <taxon>Chaetothyriales</taxon>
        <taxon>Herpotrichiellaceae</taxon>
        <taxon>Exophiala</taxon>
    </lineage>
</organism>